<evidence type="ECO:0000313" key="3">
    <source>
        <dbReference type="Proteomes" id="UP001431693"/>
    </source>
</evidence>
<name>A0ABT6ZPA4_9ACTN</name>
<proteinExistence type="predicted"/>
<evidence type="ECO:0000256" key="1">
    <source>
        <dbReference type="SAM" id="MobiDB-lite"/>
    </source>
</evidence>
<sequence>MLEQDIEALNGEKPEDNGEARREPQVWGDVARLVAEAREDIDALVARAKDAAARDNLTVVLTGDGAALNAAIGSCGQLATGEAEGMAFAAVDAERLADAPLTYVPQAGAALLVALSAVPSDRLVKAVNAVKAEAGRFFCLALACTPDDPLAEALTDDDDAFMLTLPVEGDAADRKDAARSADLDGFGALQLATLLALDAATERQRESRVSDVRELGEQVTQRGAAVGDLEDLAFERVVFLADGLAGGGAAREAARQAKARGVDAAFGDLKGAALDPSRTHDALALVFVPSEPTDDREEALADLARLSENAAENGCTPVAVQQDEAPRWEGPAFTFDGCACLPAGYLALPYLMVAQQVGVLAAGK</sequence>
<evidence type="ECO:0000313" key="2">
    <source>
        <dbReference type="EMBL" id="MDJ1130348.1"/>
    </source>
</evidence>
<evidence type="ECO:0008006" key="4">
    <source>
        <dbReference type="Google" id="ProtNLM"/>
    </source>
</evidence>
<keyword evidence="3" id="KW-1185">Reference proteome</keyword>
<accession>A0ABT6ZPA4</accession>
<dbReference type="Proteomes" id="UP001431693">
    <property type="component" value="Unassembled WGS sequence"/>
</dbReference>
<dbReference type="Gene3D" id="3.40.50.10490">
    <property type="entry name" value="Glucose-6-phosphate isomerase like protein, domain 1"/>
    <property type="match status" value="1"/>
</dbReference>
<dbReference type="RefSeq" id="WP_283713416.1">
    <property type="nucleotide sequence ID" value="NZ_JASJEW010000004.1"/>
</dbReference>
<gene>
    <name evidence="2" type="ORF">QJ043_09695</name>
</gene>
<feature type="compositionally biased region" description="Basic and acidic residues" evidence="1">
    <location>
        <begin position="10"/>
        <end position="23"/>
    </location>
</feature>
<feature type="region of interest" description="Disordered" evidence="1">
    <location>
        <begin position="1"/>
        <end position="23"/>
    </location>
</feature>
<organism evidence="2 3">
    <name type="scientific">Kribbibacterium absianum</name>
    <dbReference type="NCBI Taxonomy" id="3044210"/>
    <lineage>
        <taxon>Bacteria</taxon>
        <taxon>Bacillati</taxon>
        <taxon>Actinomycetota</taxon>
        <taxon>Coriobacteriia</taxon>
        <taxon>Coriobacteriales</taxon>
        <taxon>Kribbibacteriaceae</taxon>
        <taxon>Kribbibacterium</taxon>
    </lineage>
</organism>
<reference evidence="2" key="1">
    <citation type="submission" date="2023-05" db="EMBL/GenBank/DDBJ databases">
        <title>[olsenella] sp. nov., isolated from a pig farm feces dump.</title>
        <authorList>
            <person name="Chang Y.-H."/>
        </authorList>
    </citation>
    <scope>NUCLEOTIDE SEQUENCE</scope>
    <source>
        <strain evidence="2">YH-ols2217</strain>
    </source>
</reference>
<comment type="caution">
    <text evidence="2">The sequence shown here is derived from an EMBL/GenBank/DDBJ whole genome shotgun (WGS) entry which is preliminary data.</text>
</comment>
<protein>
    <recommendedName>
        <fullName evidence="4">SIS domain-containing protein</fullName>
    </recommendedName>
</protein>
<dbReference type="EMBL" id="JASJEX010000005">
    <property type="protein sequence ID" value="MDJ1130348.1"/>
    <property type="molecule type" value="Genomic_DNA"/>
</dbReference>